<sequence length="94" mass="10938">MAEKRVVDEGNQDDMGRILGYYVYADTEIWFEDDKVSRKDGPAVITPDGVERYYVNGKEITVEVRDFFAEHRWNPKKALSTPEKVAAFQEKFCK</sequence>
<dbReference type="eggNOG" id="ENOG5032RQ0">
    <property type="taxonomic scope" value="Bacteria"/>
</dbReference>
<accession>B2IJS6</accession>
<evidence type="ECO:0008006" key="3">
    <source>
        <dbReference type="Google" id="ProtNLM"/>
    </source>
</evidence>
<dbReference type="AlphaFoldDB" id="B2IJS6"/>
<proteinExistence type="predicted"/>
<dbReference type="KEGG" id="bid:Bind_2729"/>
<gene>
    <name evidence="1" type="ordered locus">Bind_2729</name>
</gene>
<name>B2IJS6_BEII9</name>
<keyword evidence="2" id="KW-1185">Reference proteome</keyword>
<protein>
    <recommendedName>
        <fullName evidence="3">Aldehyde dehydrogenase</fullName>
    </recommendedName>
</protein>
<dbReference type="Proteomes" id="UP000001695">
    <property type="component" value="Chromosome"/>
</dbReference>
<organism evidence="1 2">
    <name type="scientific">Beijerinckia indica subsp. indica (strain ATCC 9039 / DSM 1715 / NCIMB 8712)</name>
    <dbReference type="NCBI Taxonomy" id="395963"/>
    <lineage>
        <taxon>Bacteria</taxon>
        <taxon>Pseudomonadati</taxon>
        <taxon>Pseudomonadota</taxon>
        <taxon>Alphaproteobacteria</taxon>
        <taxon>Hyphomicrobiales</taxon>
        <taxon>Beijerinckiaceae</taxon>
        <taxon>Beijerinckia</taxon>
    </lineage>
</organism>
<reference evidence="2" key="1">
    <citation type="submission" date="2008-03" db="EMBL/GenBank/DDBJ databases">
        <title>Complete sequence of chromosome of Beijerinckia indica subsp. indica ATCC 9039.</title>
        <authorList>
            <consortium name="US DOE Joint Genome Institute"/>
            <person name="Copeland A."/>
            <person name="Lucas S."/>
            <person name="Lapidus A."/>
            <person name="Glavina del Rio T."/>
            <person name="Dalin E."/>
            <person name="Tice H."/>
            <person name="Bruce D."/>
            <person name="Goodwin L."/>
            <person name="Pitluck S."/>
            <person name="LaButti K."/>
            <person name="Schmutz J."/>
            <person name="Larimer F."/>
            <person name="Land M."/>
            <person name="Hauser L."/>
            <person name="Kyrpides N."/>
            <person name="Mikhailova N."/>
            <person name="Dunfield P.F."/>
            <person name="Dedysh S.N."/>
            <person name="Liesack W."/>
            <person name="Saw J.H."/>
            <person name="Alam M."/>
            <person name="Chen Y."/>
            <person name="Murrell J.C."/>
            <person name="Richardson P."/>
        </authorList>
    </citation>
    <scope>NUCLEOTIDE SEQUENCE [LARGE SCALE GENOMIC DNA]</scope>
    <source>
        <strain evidence="2">ATCC 9039 / DSM 1715 / NCIMB 8712</strain>
    </source>
</reference>
<reference evidence="1 2" key="2">
    <citation type="journal article" date="2010" name="J. Bacteriol.">
        <title>Complete genome sequence of Beijerinckia indica subsp. indica.</title>
        <authorList>
            <person name="Tamas I."/>
            <person name="Dedysh S.N."/>
            <person name="Liesack W."/>
            <person name="Stott M.B."/>
            <person name="Alam M."/>
            <person name="Murrell J.C."/>
            <person name="Dunfield P.F."/>
        </authorList>
    </citation>
    <scope>NUCLEOTIDE SEQUENCE [LARGE SCALE GENOMIC DNA]</scope>
    <source>
        <strain evidence="2">ATCC 9039 / DSM 1715 / NCIMB 8712</strain>
    </source>
</reference>
<evidence type="ECO:0000313" key="2">
    <source>
        <dbReference type="Proteomes" id="UP000001695"/>
    </source>
</evidence>
<dbReference type="EMBL" id="CP001016">
    <property type="protein sequence ID" value="ACB96301.1"/>
    <property type="molecule type" value="Genomic_DNA"/>
</dbReference>
<evidence type="ECO:0000313" key="1">
    <source>
        <dbReference type="EMBL" id="ACB96301.1"/>
    </source>
</evidence>
<dbReference type="HOGENOM" id="CLU_2385401_0_0_5"/>